<dbReference type="OMA" id="TMNGHTR"/>
<dbReference type="Pfam" id="PF00468">
    <property type="entry name" value="Ribosomal_L34"/>
    <property type="match status" value="1"/>
</dbReference>
<dbReference type="HOGENOM" id="CLU_129938_0_0_1"/>
<proteinExistence type="inferred from homology"/>
<dbReference type="HAMAP" id="MF_00391">
    <property type="entry name" value="Ribosomal_bL34"/>
    <property type="match status" value="1"/>
</dbReference>
<dbReference type="PANTHER" id="PTHR14503">
    <property type="entry name" value="MITOCHONDRIAL RIBOSOMAL PROTEIN 34 FAMILY MEMBER"/>
    <property type="match status" value="1"/>
</dbReference>
<evidence type="ECO:0000256" key="2">
    <source>
        <dbReference type="ARBA" id="ARBA00022980"/>
    </source>
</evidence>
<comment type="caution">
    <text evidence="5">The sequence shown here is derived from an EMBL/GenBank/DDBJ whole genome shotgun (WGS) entry which is preliminary data.</text>
</comment>
<feature type="region of interest" description="Disordered" evidence="4">
    <location>
        <begin position="72"/>
        <end position="107"/>
    </location>
</feature>
<dbReference type="GO" id="GO:0005762">
    <property type="term" value="C:mitochondrial large ribosomal subunit"/>
    <property type="evidence" value="ECO:0007669"/>
    <property type="project" value="TreeGrafter"/>
</dbReference>
<dbReference type="EMBL" id="AOKY01000295">
    <property type="protein sequence ID" value="KDB23740.1"/>
    <property type="molecule type" value="Genomic_DNA"/>
</dbReference>
<dbReference type="OrthoDB" id="431691at2759"/>
<dbReference type="PANTHER" id="PTHR14503:SF4">
    <property type="entry name" value="LARGE RIBOSOMAL SUBUNIT PROTEIN BL34M"/>
    <property type="match status" value="1"/>
</dbReference>
<name>A0A059J7D4_TRIIM</name>
<keyword evidence="2 5" id="KW-0689">Ribosomal protein</keyword>
<keyword evidence="6" id="KW-1185">Reference proteome</keyword>
<dbReference type="GO" id="GO:0006412">
    <property type="term" value="P:translation"/>
    <property type="evidence" value="ECO:0007669"/>
    <property type="project" value="InterPro"/>
</dbReference>
<reference evidence="5 6" key="1">
    <citation type="submission" date="2014-02" db="EMBL/GenBank/DDBJ databases">
        <title>The Genome Sequence of Trichophyton interdigitale MR816.</title>
        <authorList>
            <consortium name="The Broad Institute Genomics Platform"/>
            <person name="Cuomo C.A."/>
            <person name="White T.C."/>
            <person name="Graser Y."/>
            <person name="Martinez-Rossi N."/>
            <person name="Heitman J."/>
            <person name="Young S.K."/>
            <person name="Zeng Q."/>
            <person name="Gargeya S."/>
            <person name="Abouelleil A."/>
            <person name="Alvarado L."/>
            <person name="Chapman S.B."/>
            <person name="Gainer-Dewar J."/>
            <person name="Goldberg J."/>
            <person name="Griggs A."/>
            <person name="Gujja S."/>
            <person name="Hansen M."/>
            <person name="Howarth C."/>
            <person name="Imamovic A."/>
            <person name="Larimer J."/>
            <person name="Martinez D."/>
            <person name="Murphy C."/>
            <person name="Pearson M.D."/>
            <person name="Persinoti G."/>
            <person name="Poon T."/>
            <person name="Priest M."/>
            <person name="Roberts A.D."/>
            <person name="Saif S."/>
            <person name="Shea T.D."/>
            <person name="Sykes S.N."/>
            <person name="Wortman J."/>
            <person name="Nusbaum C."/>
            <person name="Birren B."/>
        </authorList>
    </citation>
    <scope>NUCLEOTIDE SEQUENCE [LARGE SCALE GENOMIC DNA]</scope>
    <source>
        <strain evidence="5 6">MR816</strain>
    </source>
</reference>
<dbReference type="Gene3D" id="1.10.287.3980">
    <property type="match status" value="1"/>
</dbReference>
<feature type="region of interest" description="Disordered" evidence="4">
    <location>
        <begin position="119"/>
        <end position="139"/>
    </location>
</feature>
<evidence type="ECO:0000313" key="5">
    <source>
        <dbReference type="EMBL" id="KDB23740.1"/>
    </source>
</evidence>
<dbReference type="GO" id="GO:0003735">
    <property type="term" value="F:structural constituent of ribosome"/>
    <property type="evidence" value="ECO:0007669"/>
    <property type="project" value="InterPro"/>
</dbReference>
<sequence length="139" mass="15388">MMFSSQVSRVKPFAITRCLFERAPSSILSTTLQNTTRSFSALSVSRPTLAAPQRNSIVSQIPSSASILRTNPISSPLATSPTTARGFSSTASLGVKRDTYNPSRRVQKRRHGFLARVKSRGGRGVLARRRSKNRKYMSW</sequence>
<dbReference type="Proteomes" id="UP000024533">
    <property type="component" value="Unassembled WGS sequence"/>
</dbReference>
<evidence type="ECO:0000313" key="6">
    <source>
        <dbReference type="Proteomes" id="UP000024533"/>
    </source>
</evidence>
<evidence type="ECO:0000256" key="1">
    <source>
        <dbReference type="ARBA" id="ARBA00010111"/>
    </source>
</evidence>
<dbReference type="NCBIfam" id="TIGR01030">
    <property type="entry name" value="rpmH_bact"/>
    <property type="match status" value="1"/>
</dbReference>
<accession>A0A059J7D4</accession>
<dbReference type="InterPro" id="IPR000271">
    <property type="entry name" value="Ribosomal_bL34"/>
</dbReference>
<feature type="compositionally biased region" description="Polar residues" evidence="4">
    <location>
        <begin position="72"/>
        <end position="92"/>
    </location>
</feature>
<evidence type="ECO:0000256" key="4">
    <source>
        <dbReference type="SAM" id="MobiDB-lite"/>
    </source>
</evidence>
<organism evidence="5 6">
    <name type="scientific">Trichophyton interdigitale (strain MR816)</name>
    <dbReference type="NCBI Taxonomy" id="1215338"/>
    <lineage>
        <taxon>Eukaryota</taxon>
        <taxon>Fungi</taxon>
        <taxon>Dikarya</taxon>
        <taxon>Ascomycota</taxon>
        <taxon>Pezizomycotina</taxon>
        <taxon>Eurotiomycetes</taxon>
        <taxon>Eurotiomycetidae</taxon>
        <taxon>Onygenales</taxon>
        <taxon>Arthrodermataceae</taxon>
        <taxon>Trichophyton</taxon>
    </lineage>
</organism>
<protein>
    <submittedName>
        <fullName evidence="5">Ribosomal protein L34</fullName>
    </submittedName>
</protein>
<dbReference type="AlphaFoldDB" id="A0A059J7D4"/>
<comment type="similarity">
    <text evidence="1">Belongs to the bacterial ribosomal protein bL34 family.</text>
</comment>
<keyword evidence="3" id="KW-0687">Ribonucleoprotein</keyword>
<evidence type="ECO:0000256" key="3">
    <source>
        <dbReference type="ARBA" id="ARBA00023274"/>
    </source>
</evidence>
<gene>
    <name evidence="5" type="ORF">H109_04420</name>
</gene>
<dbReference type="STRING" id="1215338.A0A059J7D4"/>